<keyword evidence="1" id="KW-0723">Serine/threonine-protein kinase</keyword>
<sequence length="183" mass="20036">MIWRGLELLREEMQRHRTASATAIVHGIADAMLRDEAGRDDVCLLAVSLAESTPFEERIPADLAELTGVRNRLRAWLTGSDVDRHDGFAIVLACSEAIGNAIEHGYRTPDAAATGTVTISASIVDERVDVTIGDGGLWQPRETPPDRGRGLMLMNRLMDEVTVDRATTGTTVTMSRRVRWVGP</sequence>
<keyword evidence="1" id="KW-0808">Transferase</keyword>
<proteinExistence type="predicted"/>
<reference evidence="3 4" key="1">
    <citation type="journal article" date="2019" name="Int. J. Syst. Evol. Microbiol.">
        <title>The Global Catalogue of Microorganisms (GCM) 10K type strain sequencing project: providing services to taxonomists for standard genome sequencing and annotation.</title>
        <authorList>
            <consortium name="The Broad Institute Genomics Platform"/>
            <consortium name="The Broad Institute Genome Sequencing Center for Infectious Disease"/>
            <person name="Wu L."/>
            <person name="Ma J."/>
        </authorList>
    </citation>
    <scope>NUCLEOTIDE SEQUENCE [LARGE SCALE GENOMIC DNA]</scope>
    <source>
        <strain evidence="3 4">JCM 10425</strain>
    </source>
</reference>
<evidence type="ECO:0000313" key="3">
    <source>
        <dbReference type="EMBL" id="GAA0281990.1"/>
    </source>
</evidence>
<dbReference type="EMBL" id="BAAAGX010000046">
    <property type="protein sequence ID" value="GAA0281990.1"/>
    <property type="molecule type" value="Genomic_DNA"/>
</dbReference>
<evidence type="ECO:0000256" key="1">
    <source>
        <dbReference type="ARBA" id="ARBA00022527"/>
    </source>
</evidence>
<feature type="domain" description="Histidine kinase/HSP90-like ATPase" evidence="2">
    <location>
        <begin position="59"/>
        <end position="175"/>
    </location>
</feature>
<protein>
    <recommendedName>
        <fullName evidence="2">Histidine kinase/HSP90-like ATPase domain-containing protein</fullName>
    </recommendedName>
</protein>
<dbReference type="Pfam" id="PF13581">
    <property type="entry name" value="HATPase_c_2"/>
    <property type="match status" value="1"/>
</dbReference>
<organism evidence="3 4">
    <name type="scientific">Cryptosporangium japonicum</name>
    <dbReference type="NCBI Taxonomy" id="80872"/>
    <lineage>
        <taxon>Bacteria</taxon>
        <taxon>Bacillati</taxon>
        <taxon>Actinomycetota</taxon>
        <taxon>Actinomycetes</taxon>
        <taxon>Cryptosporangiales</taxon>
        <taxon>Cryptosporangiaceae</taxon>
        <taxon>Cryptosporangium</taxon>
    </lineage>
</organism>
<dbReference type="PANTHER" id="PTHR35526:SF3">
    <property type="entry name" value="ANTI-SIGMA-F FACTOR RSBW"/>
    <property type="match status" value="1"/>
</dbReference>
<name>A0ABN0V9A2_9ACTN</name>
<evidence type="ECO:0000259" key="2">
    <source>
        <dbReference type="Pfam" id="PF13581"/>
    </source>
</evidence>
<dbReference type="InterPro" id="IPR036890">
    <property type="entry name" value="HATPase_C_sf"/>
</dbReference>
<gene>
    <name evidence="3" type="ORF">GCM10009539_82370</name>
</gene>
<dbReference type="CDD" id="cd16936">
    <property type="entry name" value="HATPase_RsbW-like"/>
    <property type="match status" value="1"/>
</dbReference>
<comment type="caution">
    <text evidence="3">The sequence shown here is derived from an EMBL/GenBank/DDBJ whole genome shotgun (WGS) entry which is preliminary data.</text>
</comment>
<dbReference type="InterPro" id="IPR050267">
    <property type="entry name" value="Anti-sigma-factor_SerPK"/>
</dbReference>
<dbReference type="Gene3D" id="3.30.565.10">
    <property type="entry name" value="Histidine kinase-like ATPase, C-terminal domain"/>
    <property type="match status" value="1"/>
</dbReference>
<keyword evidence="4" id="KW-1185">Reference proteome</keyword>
<dbReference type="SUPFAM" id="SSF55874">
    <property type="entry name" value="ATPase domain of HSP90 chaperone/DNA topoisomerase II/histidine kinase"/>
    <property type="match status" value="1"/>
</dbReference>
<dbReference type="InterPro" id="IPR003594">
    <property type="entry name" value="HATPase_dom"/>
</dbReference>
<dbReference type="PANTHER" id="PTHR35526">
    <property type="entry name" value="ANTI-SIGMA-F FACTOR RSBW-RELATED"/>
    <property type="match status" value="1"/>
</dbReference>
<accession>A0ABN0V9A2</accession>
<dbReference type="Proteomes" id="UP001500967">
    <property type="component" value="Unassembled WGS sequence"/>
</dbReference>
<keyword evidence="1" id="KW-0418">Kinase</keyword>
<evidence type="ECO:0000313" key="4">
    <source>
        <dbReference type="Proteomes" id="UP001500967"/>
    </source>
</evidence>